<sequence length="565" mass="61041">MYDIIIRNGRIVDGTGAPARSGAVAISGERIVGIGDVDGPARREIDAGGQIVAPGFVDVHTHYDAQVFWDPLVTPSINHGVTTVIGGNCGFTIAPLSGRPEDADYLVRMLARVEGMPLESLRAAVPMDWTGFGEYLDRLDGTLAINTGFMVGHSALRRTVMGERAIGHHASADEIAAMQELLRASIRAGGLGFSSTISTTHLDAEGQPVPSRHAAEEELIALASVVSEFPGTTLEFLPIPGLFGEQTYDLLTRLSLAAQRPLNWNAIIPNAHAPEIHRSQIAASDYAAARGARVVGLVMADAPHLRLNMLGGVLIDSVEGIAEYFRLPLDDRCRAFADPEVRRRIGERAAGQAGHARKYAQWQDYEIVEVFSEENRRWLGRMIGEVAAERGVSPLDAILDVALADELRTNFLLRSIADDDASWAMRGEVWTDDRVVIGASDAGAHLDMIDTFAFSSKVLGEGVRRRKLLSLEEAVHRLTQVPAELIGIRDRGCLREGAFADIVIFDPDRIGCGPTSMRFDLPAGGNRLYCDPIGVSHVLVNGREVARDGVPNGELAGTMLRSGRD</sequence>
<feature type="domain" description="Amidohydrolase 3" evidence="1">
    <location>
        <begin position="43"/>
        <end position="272"/>
    </location>
</feature>
<dbReference type="Gene3D" id="2.30.40.10">
    <property type="entry name" value="Urease, subunit C, domain 1"/>
    <property type="match status" value="1"/>
</dbReference>
<dbReference type="GO" id="GO:0016812">
    <property type="term" value="F:hydrolase activity, acting on carbon-nitrogen (but not peptide) bonds, in cyclic amides"/>
    <property type="evidence" value="ECO:0007669"/>
    <property type="project" value="TreeGrafter"/>
</dbReference>
<name>A0A2A4FTS0_9SPHN</name>
<dbReference type="RefSeq" id="WP_096616548.1">
    <property type="nucleotide sequence ID" value="NZ_NWUF01000019.1"/>
</dbReference>
<dbReference type="Proteomes" id="UP000218934">
    <property type="component" value="Unassembled WGS sequence"/>
</dbReference>
<dbReference type="SUPFAM" id="SSF51338">
    <property type="entry name" value="Composite domain of metallo-dependent hydrolases"/>
    <property type="match status" value="1"/>
</dbReference>
<reference evidence="2 3" key="1">
    <citation type="submission" date="2017-09" db="EMBL/GenBank/DDBJ databases">
        <title>The Catabolism of 3,6-Dichlorosalicylic acid is Initiated by the Cytochrome P450 Monooxygenase DsmABC in Rhizorhabdus dicambivorans Ndbn-20.</title>
        <authorList>
            <person name="Na L."/>
        </authorList>
    </citation>
    <scope>NUCLEOTIDE SEQUENCE [LARGE SCALE GENOMIC DNA]</scope>
    <source>
        <strain evidence="2 3">Ndbn-20m</strain>
    </source>
</reference>
<protein>
    <submittedName>
        <fullName evidence="2">Aminoacylase</fullName>
    </submittedName>
</protein>
<dbReference type="PANTHER" id="PTHR11647:SF1">
    <property type="entry name" value="COLLAPSIN RESPONSE MEDIATOR PROTEIN"/>
    <property type="match status" value="1"/>
</dbReference>
<dbReference type="Gene3D" id="3.30.1490.130">
    <property type="entry name" value="D-aminoacylase. Domain 3"/>
    <property type="match status" value="1"/>
</dbReference>
<keyword evidence="3" id="KW-1185">Reference proteome</keyword>
<dbReference type="InterPro" id="IPR011059">
    <property type="entry name" value="Metal-dep_hydrolase_composite"/>
</dbReference>
<proteinExistence type="predicted"/>
<dbReference type="InterPro" id="IPR023100">
    <property type="entry name" value="D-aminoacylase_insert_dom_sf"/>
</dbReference>
<comment type="caution">
    <text evidence="2">The sequence shown here is derived from an EMBL/GenBank/DDBJ whole genome shotgun (WGS) entry which is preliminary data.</text>
</comment>
<dbReference type="PANTHER" id="PTHR11647">
    <property type="entry name" value="HYDRANTOINASE/DIHYDROPYRIMIDINASE FAMILY MEMBER"/>
    <property type="match status" value="1"/>
</dbReference>
<dbReference type="InterPro" id="IPR050378">
    <property type="entry name" value="Metallo-dep_Hydrolases_sf"/>
</dbReference>
<feature type="domain" description="Amidohydrolase 3" evidence="1">
    <location>
        <begin position="426"/>
        <end position="545"/>
    </location>
</feature>
<accession>A0A2A4FTS0</accession>
<dbReference type="InterPro" id="IPR013108">
    <property type="entry name" value="Amidohydro_3"/>
</dbReference>
<dbReference type="GO" id="GO:0005829">
    <property type="term" value="C:cytosol"/>
    <property type="evidence" value="ECO:0007669"/>
    <property type="project" value="TreeGrafter"/>
</dbReference>
<dbReference type="AlphaFoldDB" id="A0A2A4FTS0"/>
<evidence type="ECO:0000259" key="1">
    <source>
        <dbReference type="Pfam" id="PF07969"/>
    </source>
</evidence>
<dbReference type="Gene3D" id="3.20.20.140">
    <property type="entry name" value="Metal-dependent hydrolases"/>
    <property type="match status" value="2"/>
</dbReference>
<gene>
    <name evidence="2" type="ORF">COO09_17275</name>
</gene>
<dbReference type="Pfam" id="PF07969">
    <property type="entry name" value="Amidohydro_3"/>
    <property type="match status" value="2"/>
</dbReference>
<dbReference type="InterPro" id="IPR032466">
    <property type="entry name" value="Metal_Hydrolase"/>
</dbReference>
<dbReference type="SUPFAM" id="SSF51556">
    <property type="entry name" value="Metallo-dependent hydrolases"/>
    <property type="match status" value="1"/>
</dbReference>
<dbReference type="GO" id="GO:0016811">
    <property type="term" value="F:hydrolase activity, acting on carbon-nitrogen (but not peptide) bonds, in linear amides"/>
    <property type="evidence" value="ECO:0007669"/>
    <property type="project" value="InterPro"/>
</dbReference>
<dbReference type="EMBL" id="NWUF01000019">
    <property type="protein sequence ID" value="PCE41096.1"/>
    <property type="molecule type" value="Genomic_DNA"/>
</dbReference>
<evidence type="ECO:0000313" key="2">
    <source>
        <dbReference type="EMBL" id="PCE41096.1"/>
    </source>
</evidence>
<organism evidence="2 3">
    <name type="scientific">Rhizorhabdus dicambivorans</name>
    <dbReference type="NCBI Taxonomy" id="1850238"/>
    <lineage>
        <taxon>Bacteria</taxon>
        <taxon>Pseudomonadati</taxon>
        <taxon>Pseudomonadota</taxon>
        <taxon>Alphaproteobacteria</taxon>
        <taxon>Sphingomonadales</taxon>
        <taxon>Sphingomonadaceae</taxon>
        <taxon>Rhizorhabdus</taxon>
    </lineage>
</organism>
<evidence type="ECO:0000313" key="3">
    <source>
        <dbReference type="Proteomes" id="UP000218934"/>
    </source>
</evidence>